<dbReference type="SUPFAM" id="SSF49785">
    <property type="entry name" value="Galactose-binding domain-like"/>
    <property type="match status" value="1"/>
</dbReference>
<feature type="chain" id="PRO_5016042079" description="F5/8 type C domain-containing protein" evidence="1">
    <location>
        <begin position="39"/>
        <end position="464"/>
    </location>
</feature>
<keyword evidence="1" id="KW-0732">Signal</keyword>
<dbReference type="PROSITE" id="PS50022">
    <property type="entry name" value="FA58C_3"/>
    <property type="match status" value="1"/>
</dbReference>
<dbReference type="RefSeq" id="WP_110664425.1">
    <property type="nucleotide sequence ID" value="NZ_PYBW01000001.1"/>
</dbReference>
<gene>
    <name evidence="3" type="ORF">C7C46_00015</name>
</gene>
<comment type="caution">
    <text evidence="3">The sequence shown here is derived from an EMBL/GenBank/DDBJ whole genome shotgun (WGS) entry which is preliminary data.</text>
</comment>
<dbReference type="InterPro" id="IPR018535">
    <property type="entry name" value="DUF1996"/>
</dbReference>
<feature type="domain" description="F5/8 type C" evidence="2">
    <location>
        <begin position="32"/>
        <end position="168"/>
    </location>
</feature>
<evidence type="ECO:0000313" key="4">
    <source>
        <dbReference type="Proteomes" id="UP000248039"/>
    </source>
</evidence>
<organism evidence="3 4">
    <name type="scientific">Streptomyces tateyamensis</name>
    <dbReference type="NCBI Taxonomy" id="565073"/>
    <lineage>
        <taxon>Bacteria</taxon>
        <taxon>Bacillati</taxon>
        <taxon>Actinomycetota</taxon>
        <taxon>Actinomycetes</taxon>
        <taxon>Kitasatosporales</taxon>
        <taxon>Streptomycetaceae</taxon>
        <taxon>Streptomyces</taxon>
    </lineage>
</organism>
<dbReference type="Proteomes" id="UP000248039">
    <property type="component" value="Unassembled WGS sequence"/>
</dbReference>
<proteinExistence type="predicted"/>
<evidence type="ECO:0000313" key="3">
    <source>
        <dbReference type="EMBL" id="PYC88507.1"/>
    </source>
</evidence>
<dbReference type="Pfam" id="PF09362">
    <property type="entry name" value="DUF1996"/>
    <property type="match status" value="1"/>
</dbReference>
<reference evidence="3 4" key="1">
    <citation type="submission" date="2018-03" db="EMBL/GenBank/DDBJ databases">
        <title>Bioinformatic expansion and discovery of thiopeptide antibiotics.</title>
        <authorList>
            <person name="Schwalen C.J."/>
            <person name="Hudson G.A."/>
            <person name="Mitchell D.A."/>
        </authorList>
    </citation>
    <scope>NUCLEOTIDE SEQUENCE [LARGE SCALE GENOMIC DNA]</scope>
    <source>
        <strain evidence="3 4">ATCC 21389</strain>
    </source>
</reference>
<dbReference type="AlphaFoldDB" id="A0A2V4P1A3"/>
<evidence type="ECO:0000256" key="1">
    <source>
        <dbReference type="SAM" id="SignalP"/>
    </source>
</evidence>
<dbReference type="InterPro" id="IPR008979">
    <property type="entry name" value="Galactose-bd-like_sf"/>
</dbReference>
<dbReference type="InterPro" id="IPR000421">
    <property type="entry name" value="FA58C"/>
</dbReference>
<dbReference type="PANTHER" id="PTHR43662:SF3">
    <property type="entry name" value="DOMAIN PROTEIN, PUTATIVE (AFU_ORTHOLOGUE AFUA_6G11970)-RELATED"/>
    <property type="match status" value="1"/>
</dbReference>
<keyword evidence="4" id="KW-1185">Reference proteome</keyword>
<dbReference type="PANTHER" id="PTHR43662">
    <property type="match status" value="1"/>
</dbReference>
<protein>
    <recommendedName>
        <fullName evidence="2">F5/8 type C domain-containing protein</fullName>
    </recommendedName>
</protein>
<accession>A0A2V4P1A3</accession>
<dbReference type="EMBL" id="PYBW01000001">
    <property type="protein sequence ID" value="PYC88507.1"/>
    <property type="molecule type" value="Genomic_DNA"/>
</dbReference>
<feature type="signal peptide" evidence="1">
    <location>
        <begin position="1"/>
        <end position="38"/>
    </location>
</feature>
<sequence length="464" mass="49466">MRPRFPSRGKPRRTALAVAFAAVLALTGLGGLTQQAVAANDPLISQSRPVTASSIESANFPAGAVVDGDPTTRWASNWTDPSWIQIDLGGAATISKVELDWEAAYASGYQLQTSPDATTWTPIYSTTTGTGGNQVLNVTGSGRYIRMNGTTRATQYGYSLFEFKVYGQVTLPTTGYVLANPQVTGVTPSTYSPPPAYFHEFQANCSATRNLPDDPIVFPGQPGASHSHTFLGNTTTDANSTLASLQAGGTSCLAPGDRSGYWMPTMLDGTTAVNPVGPQVIYYKTGVLDYTSVRPFPPGLRFVVGSPRATATQFATDPGYVAGWECGNSYHNSDLPTDCPGGGQVDIRYQAPSCWNGLYLDTPDHKSHMAYPVNGVCPADHPVAVPMIEFKMAFPVNTADMSQLHLSSGRGFSFHYDFFNAWDAPTLAAMVNHCIVGGLQCDARGYDQNQPGKGAALNAQYLLP</sequence>
<evidence type="ECO:0000259" key="2">
    <source>
        <dbReference type="PROSITE" id="PS50022"/>
    </source>
</evidence>
<dbReference type="Pfam" id="PF00754">
    <property type="entry name" value="F5_F8_type_C"/>
    <property type="match status" value="1"/>
</dbReference>
<dbReference type="OrthoDB" id="581239at2"/>
<name>A0A2V4P1A3_9ACTN</name>
<dbReference type="Gene3D" id="2.60.120.260">
    <property type="entry name" value="Galactose-binding domain-like"/>
    <property type="match status" value="1"/>
</dbReference>